<dbReference type="Pfam" id="PF07136">
    <property type="entry name" value="DUF1385"/>
    <property type="match status" value="1"/>
</dbReference>
<feature type="transmembrane region" description="Helical" evidence="1">
    <location>
        <begin position="146"/>
        <end position="166"/>
    </location>
</feature>
<evidence type="ECO:0000313" key="3">
    <source>
        <dbReference type="Proteomes" id="UP000322294"/>
    </source>
</evidence>
<keyword evidence="3" id="KW-1185">Reference proteome</keyword>
<reference evidence="2 3" key="1">
    <citation type="submission" date="2019-07" db="EMBL/GenBank/DDBJ databases">
        <title>Genomic Encyclopedia of Type Strains, Phase I: the one thousand microbial genomes (KMG-I) project.</title>
        <authorList>
            <person name="Kyrpides N."/>
        </authorList>
    </citation>
    <scope>NUCLEOTIDE SEQUENCE [LARGE SCALE GENOMIC DNA]</scope>
    <source>
        <strain evidence="2 3">DSM 16647</strain>
    </source>
</reference>
<dbReference type="EMBL" id="VNHO01000002">
    <property type="protein sequence ID" value="TYP58754.1"/>
    <property type="molecule type" value="Genomic_DNA"/>
</dbReference>
<organism evidence="2 3">
    <name type="scientific">Thermosediminibacter litoriperuensis</name>
    <dbReference type="NCBI Taxonomy" id="291989"/>
    <lineage>
        <taxon>Bacteria</taxon>
        <taxon>Bacillati</taxon>
        <taxon>Bacillota</taxon>
        <taxon>Clostridia</taxon>
        <taxon>Thermosediminibacterales</taxon>
        <taxon>Thermosediminibacteraceae</taxon>
        <taxon>Thermosediminibacter</taxon>
    </lineage>
</organism>
<accession>A0A5S5AXZ6</accession>
<keyword evidence="1" id="KW-1133">Transmembrane helix</keyword>
<protein>
    <submittedName>
        <fullName evidence="2">Uncharacterized protein YqhQ</fullName>
    </submittedName>
</protein>
<keyword evidence="1" id="KW-0472">Membrane</keyword>
<dbReference type="PANTHER" id="PTHR42867">
    <property type="entry name" value="MEMBRANE PROTEIN-RELATED"/>
    <property type="match status" value="1"/>
</dbReference>
<comment type="caution">
    <text evidence="2">The sequence shown here is derived from an EMBL/GenBank/DDBJ whole genome shotgun (WGS) entry which is preliminary data.</text>
</comment>
<dbReference type="AlphaFoldDB" id="A0A5S5AXZ6"/>
<dbReference type="InterPro" id="IPR010787">
    <property type="entry name" value="DUF1385"/>
</dbReference>
<gene>
    <name evidence="2" type="ORF">LZ11_00209</name>
</gene>
<proteinExistence type="predicted"/>
<sequence>MKVRVFTLAFIHIIEREKEMGRAKPAIGGQAVIEGVMMRSPEFTAVAVRKNDEIIVKKEKNSSITDKYPVLKLPVLRGAVALIEMLVIGVRALSYSAGIAAGEEEELTGRDIFYAVALAIGFAVLLFIVVPTLLVKLIAGGVKSHLLLNLIEGVIRIAVFLLYLIFISSMKDIRRFFEYHGAEHKAVHCYENGEELTIENARKYTTLHPRCGTSFLLVVMIVSILLFSLLGWPGILARIASRVLLFPMVAGISYEFIRLAGRSRSPLIQVISAPGMWLQLLTTREPDDSQLEVALEALKSVLSGGGTVAG</sequence>
<keyword evidence="1" id="KW-0812">Transmembrane</keyword>
<dbReference type="PANTHER" id="PTHR42867:SF1">
    <property type="entry name" value="MEMBRANE PROTEIN-RELATED"/>
    <property type="match status" value="1"/>
</dbReference>
<feature type="transmembrane region" description="Helical" evidence="1">
    <location>
        <begin position="112"/>
        <end position="134"/>
    </location>
</feature>
<dbReference type="Proteomes" id="UP000322294">
    <property type="component" value="Unassembled WGS sequence"/>
</dbReference>
<evidence type="ECO:0000256" key="1">
    <source>
        <dbReference type="SAM" id="Phobius"/>
    </source>
</evidence>
<name>A0A5S5AXZ6_9FIRM</name>
<evidence type="ECO:0000313" key="2">
    <source>
        <dbReference type="EMBL" id="TYP58754.1"/>
    </source>
</evidence>
<feature type="transmembrane region" description="Helical" evidence="1">
    <location>
        <begin position="212"/>
        <end position="233"/>
    </location>
</feature>